<gene>
    <name evidence="6" type="ORF">JAAARDRAFT_188533</name>
</gene>
<reference evidence="7" key="1">
    <citation type="journal article" date="2014" name="Proc. Natl. Acad. Sci. U.S.A.">
        <title>Extensive sampling of basidiomycete genomes demonstrates inadequacy of the white-rot/brown-rot paradigm for wood decay fungi.</title>
        <authorList>
            <person name="Riley R."/>
            <person name="Salamov A.A."/>
            <person name="Brown D.W."/>
            <person name="Nagy L.G."/>
            <person name="Floudas D."/>
            <person name="Held B.W."/>
            <person name="Levasseur A."/>
            <person name="Lombard V."/>
            <person name="Morin E."/>
            <person name="Otillar R."/>
            <person name="Lindquist E.A."/>
            <person name="Sun H."/>
            <person name="LaButti K.M."/>
            <person name="Schmutz J."/>
            <person name="Jabbour D."/>
            <person name="Luo H."/>
            <person name="Baker S.E."/>
            <person name="Pisabarro A.G."/>
            <person name="Walton J.D."/>
            <person name="Blanchette R.A."/>
            <person name="Henrissat B."/>
            <person name="Martin F."/>
            <person name="Cullen D."/>
            <person name="Hibbett D.S."/>
            <person name="Grigoriev I.V."/>
        </authorList>
    </citation>
    <scope>NUCLEOTIDE SEQUENCE [LARGE SCALE GENOMIC DNA]</scope>
    <source>
        <strain evidence="7">MUCL 33604</strain>
    </source>
</reference>
<dbReference type="GO" id="GO:0008270">
    <property type="term" value="F:zinc ion binding"/>
    <property type="evidence" value="ECO:0007669"/>
    <property type="project" value="UniProtKB-KW"/>
</dbReference>
<dbReference type="Proteomes" id="UP000027265">
    <property type="component" value="Unassembled WGS sequence"/>
</dbReference>
<sequence length="546" mass="61576">MAVTSAVNIIMLFSWKKPLSDLLWSWDVIFAITPLWIRQARDATFSVIPQNHTVLPSASKALEPISYSFGGCDGMLLPVGGHFMDLCSVAVDHIRVRLEQRPLDVSDLTADVNVLHWLCQVPHRIPILPEFRVMNVITHALNAAASQPLSRRIEDVNSAQTCIVKCSNALTHLIEGGCGTQPIQEALKAGCLLAIITSNKWYLHGSPPDSHCDSRVFLLAEILPRYLIYRPLLMEIMRSVRNIEASGLERLLRPEDPLRAAWFSLKALAARRSATKEKYDGDGGLEYRCRNERCQARGPKALFLKCSGCLDAPYCDKECQKRDWKEGNHRTICKELQELTTNGHSIKIPGRTGKFILDVFLDHLHSQRAEILRLKATRFPETPFSSLVLDCCFFTNPEVIRMSLVSQFPMSGPSWDRMVGLTSKRENTMVGRVTFSHGHARIALHRVLSTIFLTNSSENIDVDGHYNHASTPSEGEDDVVDGYYYAIKVFGEARHCKPVPLDDGDTSFQENHQCMESLTRFSEPQRSLCGDQFRCRVRHPYDEPSN</sequence>
<evidence type="ECO:0000256" key="4">
    <source>
        <dbReference type="PROSITE-ProRule" id="PRU00134"/>
    </source>
</evidence>
<feature type="domain" description="MYND-type" evidence="5">
    <location>
        <begin position="294"/>
        <end position="333"/>
    </location>
</feature>
<evidence type="ECO:0000259" key="5">
    <source>
        <dbReference type="PROSITE" id="PS50865"/>
    </source>
</evidence>
<keyword evidence="2 4" id="KW-0863">Zinc-finger</keyword>
<dbReference type="Pfam" id="PF01753">
    <property type="entry name" value="zf-MYND"/>
    <property type="match status" value="1"/>
</dbReference>
<dbReference type="PROSITE" id="PS50865">
    <property type="entry name" value="ZF_MYND_2"/>
    <property type="match status" value="1"/>
</dbReference>
<dbReference type="Gene3D" id="6.10.140.2220">
    <property type="match status" value="1"/>
</dbReference>
<dbReference type="AlphaFoldDB" id="A0A067Q9R3"/>
<keyword evidence="3" id="KW-0862">Zinc</keyword>
<evidence type="ECO:0000256" key="1">
    <source>
        <dbReference type="ARBA" id="ARBA00022723"/>
    </source>
</evidence>
<dbReference type="InParanoid" id="A0A067Q9R3"/>
<dbReference type="HOGENOM" id="CLU_498793_0_0_1"/>
<keyword evidence="1" id="KW-0479">Metal-binding</keyword>
<protein>
    <recommendedName>
        <fullName evidence="5">MYND-type domain-containing protein</fullName>
    </recommendedName>
</protein>
<dbReference type="OrthoDB" id="3040823at2759"/>
<evidence type="ECO:0000256" key="3">
    <source>
        <dbReference type="ARBA" id="ARBA00022833"/>
    </source>
</evidence>
<evidence type="ECO:0000313" key="6">
    <source>
        <dbReference type="EMBL" id="KDQ62890.1"/>
    </source>
</evidence>
<evidence type="ECO:0000256" key="2">
    <source>
        <dbReference type="ARBA" id="ARBA00022771"/>
    </source>
</evidence>
<evidence type="ECO:0000313" key="7">
    <source>
        <dbReference type="Proteomes" id="UP000027265"/>
    </source>
</evidence>
<proteinExistence type="predicted"/>
<keyword evidence="7" id="KW-1185">Reference proteome</keyword>
<accession>A0A067Q9R3</accession>
<dbReference type="EMBL" id="KL197710">
    <property type="protein sequence ID" value="KDQ62890.1"/>
    <property type="molecule type" value="Genomic_DNA"/>
</dbReference>
<organism evidence="6 7">
    <name type="scientific">Jaapia argillacea MUCL 33604</name>
    <dbReference type="NCBI Taxonomy" id="933084"/>
    <lineage>
        <taxon>Eukaryota</taxon>
        <taxon>Fungi</taxon>
        <taxon>Dikarya</taxon>
        <taxon>Basidiomycota</taxon>
        <taxon>Agaricomycotina</taxon>
        <taxon>Agaricomycetes</taxon>
        <taxon>Agaricomycetidae</taxon>
        <taxon>Jaapiales</taxon>
        <taxon>Jaapiaceae</taxon>
        <taxon>Jaapia</taxon>
    </lineage>
</organism>
<name>A0A067Q9R3_9AGAM</name>
<dbReference type="STRING" id="933084.A0A067Q9R3"/>
<dbReference type="SUPFAM" id="SSF144232">
    <property type="entry name" value="HIT/MYND zinc finger-like"/>
    <property type="match status" value="1"/>
</dbReference>
<dbReference type="InterPro" id="IPR002893">
    <property type="entry name" value="Znf_MYND"/>
</dbReference>